<feature type="non-terminal residue" evidence="1">
    <location>
        <position position="623"/>
    </location>
</feature>
<dbReference type="AlphaFoldDB" id="A0A382D0Q3"/>
<reference evidence="1" key="1">
    <citation type="submission" date="2018-05" db="EMBL/GenBank/DDBJ databases">
        <authorList>
            <person name="Lanie J.A."/>
            <person name="Ng W.-L."/>
            <person name="Kazmierczak K.M."/>
            <person name="Andrzejewski T.M."/>
            <person name="Davidsen T.M."/>
            <person name="Wayne K.J."/>
            <person name="Tettelin H."/>
            <person name="Glass J.I."/>
            <person name="Rusch D."/>
            <person name="Podicherti R."/>
            <person name="Tsui H.-C.T."/>
            <person name="Winkler M.E."/>
        </authorList>
    </citation>
    <scope>NUCLEOTIDE SEQUENCE</scope>
</reference>
<evidence type="ECO:0008006" key="2">
    <source>
        <dbReference type="Google" id="ProtNLM"/>
    </source>
</evidence>
<proteinExistence type="predicted"/>
<sequence>GLVVQGSYGDGNSEESQVVLEGTLAELEGDVRISLNGTLEPLVISDFISRESLFSNLGVARGAVRIDGTAKKLSMRTDLVTRDGDFSLDTDIDWTAPLSRYRIVGIGRNFEASELVPQLPKGTMITGSMSLDGTGEALGTVDLRGEVDLVGSTLGVLPVETLQLSVTLSDSVLDFDTVSANVGGVYLEGSGQIGTLPDVTSQELHLNFESSELEKLRPLWLGADIIARDTLTALSRDILILDGINPDTFPLQEEIATEGRLFGQLVLSGSLQETRLLGEVAFKDVRYGNNMVEEAALSFAAEDLLAPSVRVDLQIDADSLDIMGRDSDSLSVRMTYTDPRGEVDLFLMRSEDENYQARIAFEEAFPSRLLNVDELSFNFPDQRWNLGGPSRIFWDPAGLTFEDFRLIRPGINGLRFRTEGRFPFQGQADLEVLVENLDVSRVSHLFRWDESLEGVVDVSFNLTGDANDPQMRGDVAISDFQYRDYFFQDLAINGEYSDRKLSGDIAFGGDSGEFLSIVGMIPINLSIDPIRERILNENIEVFLTASSAPFSLLMAPFDSYQEVERTISGQVRFGGTLDELSPSGEMILIDGGAFAPRLGVRHENLFGVSNWLPDGVVEVEVRV</sequence>
<evidence type="ECO:0000313" key="1">
    <source>
        <dbReference type="EMBL" id="SVB31301.1"/>
    </source>
</evidence>
<feature type="non-terminal residue" evidence="1">
    <location>
        <position position="1"/>
    </location>
</feature>
<dbReference type="EMBL" id="UINC01036792">
    <property type="protein sequence ID" value="SVB31301.1"/>
    <property type="molecule type" value="Genomic_DNA"/>
</dbReference>
<protein>
    <recommendedName>
        <fullName evidence="2">AsmA-like C-terminal domain-containing protein</fullName>
    </recommendedName>
</protein>
<organism evidence="1">
    <name type="scientific">marine metagenome</name>
    <dbReference type="NCBI Taxonomy" id="408172"/>
    <lineage>
        <taxon>unclassified sequences</taxon>
        <taxon>metagenomes</taxon>
        <taxon>ecological metagenomes</taxon>
    </lineage>
</organism>
<accession>A0A382D0Q3</accession>
<name>A0A382D0Q3_9ZZZZ</name>
<gene>
    <name evidence="1" type="ORF">METZ01_LOCUS184155</name>
</gene>